<dbReference type="FunFam" id="3.40.30.10:FF:000001">
    <property type="entry name" value="Thioredoxin"/>
    <property type="match status" value="1"/>
</dbReference>
<keyword evidence="2" id="KW-0813">Transport</keyword>
<keyword evidence="12" id="KW-1185">Reference proteome</keyword>
<dbReference type="InterPro" id="IPR013766">
    <property type="entry name" value="Thioredoxin_domain"/>
</dbReference>
<keyword evidence="4 9" id="KW-1015">Disulfide bond</keyword>
<dbReference type="STRING" id="993689.GCA_002077135_01213"/>
<evidence type="ECO:0000256" key="1">
    <source>
        <dbReference type="ARBA" id="ARBA00008987"/>
    </source>
</evidence>
<name>A0A4S3KQ21_9GAMM</name>
<evidence type="ECO:0000256" key="6">
    <source>
        <dbReference type="NCBIfam" id="TIGR01068"/>
    </source>
</evidence>
<evidence type="ECO:0000256" key="7">
    <source>
        <dbReference type="PIRNR" id="PIRNR000077"/>
    </source>
</evidence>
<dbReference type="InterPro" id="IPR005746">
    <property type="entry name" value="Thioredoxin"/>
</dbReference>
<reference evidence="11 12" key="1">
    <citation type="submission" date="2017-02" db="EMBL/GenBank/DDBJ databases">
        <title>Whole genome sequencing of Metallibacterium scheffleri DSM 24874 (T).</title>
        <authorList>
            <person name="Kumar S."/>
            <person name="Patil P."/>
            <person name="Patil P.B."/>
        </authorList>
    </citation>
    <scope>NUCLEOTIDE SEQUENCE [LARGE SCALE GENOMIC DNA]</scope>
    <source>
        <strain evidence="11 12">DSM 24874</strain>
    </source>
</reference>
<evidence type="ECO:0000313" key="11">
    <source>
        <dbReference type="EMBL" id="THD11113.1"/>
    </source>
</evidence>
<feature type="active site" description="Nucleophile" evidence="8">
    <location>
        <position position="33"/>
    </location>
</feature>
<dbReference type="GO" id="GO:0015035">
    <property type="term" value="F:protein-disulfide reductase activity"/>
    <property type="evidence" value="ECO:0007669"/>
    <property type="project" value="UniProtKB-UniRule"/>
</dbReference>
<evidence type="ECO:0000313" key="12">
    <source>
        <dbReference type="Proteomes" id="UP000307749"/>
    </source>
</evidence>
<feature type="site" description="Contributes to redox potential value" evidence="8">
    <location>
        <position position="35"/>
    </location>
</feature>
<evidence type="ECO:0000259" key="10">
    <source>
        <dbReference type="PROSITE" id="PS51352"/>
    </source>
</evidence>
<dbReference type="PROSITE" id="PS51352">
    <property type="entry name" value="THIOREDOXIN_2"/>
    <property type="match status" value="1"/>
</dbReference>
<dbReference type="PRINTS" id="PR00421">
    <property type="entry name" value="THIOREDOXIN"/>
</dbReference>
<dbReference type="Pfam" id="PF00085">
    <property type="entry name" value="Thioredoxin"/>
    <property type="match status" value="1"/>
</dbReference>
<dbReference type="OrthoDB" id="9790390at2"/>
<comment type="similarity">
    <text evidence="1 7">Belongs to the thioredoxin family.</text>
</comment>
<dbReference type="GO" id="GO:0005829">
    <property type="term" value="C:cytosol"/>
    <property type="evidence" value="ECO:0007669"/>
    <property type="project" value="TreeGrafter"/>
</dbReference>
<evidence type="ECO:0000256" key="2">
    <source>
        <dbReference type="ARBA" id="ARBA00022448"/>
    </source>
</evidence>
<keyword evidence="5 9" id="KW-0676">Redox-active center</keyword>
<feature type="active site" description="Nucleophile" evidence="8">
    <location>
        <position position="36"/>
    </location>
</feature>
<keyword evidence="3" id="KW-0249">Electron transport</keyword>
<dbReference type="PROSITE" id="PS00194">
    <property type="entry name" value="THIOREDOXIN_1"/>
    <property type="match status" value="1"/>
</dbReference>
<dbReference type="Gene3D" id="3.40.30.10">
    <property type="entry name" value="Glutaredoxin"/>
    <property type="match status" value="1"/>
</dbReference>
<dbReference type="AlphaFoldDB" id="A0A4S3KQ21"/>
<dbReference type="InterPro" id="IPR017937">
    <property type="entry name" value="Thioredoxin_CS"/>
</dbReference>
<proteinExistence type="inferred from homology"/>
<accession>A0A4S3KQ21</accession>
<evidence type="ECO:0000256" key="3">
    <source>
        <dbReference type="ARBA" id="ARBA00022982"/>
    </source>
</evidence>
<feature type="domain" description="Thioredoxin" evidence="10">
    <location>
        <begin position="1"/>
        <end position="108"/>
    </location>
</feature>
<evidence type="ECO:0000256" key="8">
    <source>
        <dbReference type="PIRSR" id="PIRSR000077-1"/>
    </source>
</evidence>
<dbReference type="PANTHER" id="PTHR45663">
    <property type="entry name" value="GEO12009P1"/>
    <property type="match status" value="1"/>
</dbReference>
<evidence type="ECO:0000256" key="5">
    <source>
        <dbReference type="ARBA" id="ARBA00023284"/>
    </source>
</evidence>
<feature type="site" description="Contributes to redox potential value" evidence="8">
    <location>
        <position position="34"/>
    </location>
</feature>
<sequence length="108" mass="11706">MSDNITHVTDSDFDAQVLHAATPVLVDFWATWCGPCRAIAPTLEDIAAEYQGRIKVAKVDVDNNQKTAIAYNIRSIPTLMLFKDGKVAGTQMGAVPKSAIAKFVEQAL</sequence>
<dbReference type="PIRSF" id="PIRSF000077">
    <property type="entry name" value="Thioredoxin"/>
    <property type="match status" value="1"/>
</dbReference>
<dbReference type="InterPro" id="IPR036249">
    <property type="entry name" value="Thioredoxin-like_sf"/>
</dbReference>
<dbReference type="PANTHER" id="PTHR45663:SF11">
    <property type="entry name" value="GEO12009P1"/>
    <property type="match status" value="1"/>
</dbReference>
<protein>
    <recommendedName>
        <fullName evidence="6 7">Thioredoxin</fullName>
    </recommendedName>
</protein>
<gene>
    <name evidence="11" type="ORF">B1806_05180</name>
</gene>
<evidence type="ECO:0000256" key="9">
    <source>
        <dbReference type="PIRSR" id="PIRSR000077-4"/>
    </source>
</evidence>
<dbReference type="EMBL" id="MWQO01000016">
    <property type="protein sequence ID" value="THD11113.1"/>
    <property type="molecule type" value="Genomic_DNA"/>
</dbReference>
<dbReference type="NCBIfam" id="TIGR01068">
    <property type="entry name" value="thioredoxin"/>
    <property type="match status" value="1"/>
</dbReference>
<evidence type="ECO:0000256" key="4">
    <source>
        <dbReference type="ARBA" id="ARBA00023157"/>
    </source>
</evidence>
<organism evidence="11 12">
    <name type="scientific">Metallibacterium scheffleri</name>
    <dbReference type="NCBI Taxonomy" id="993689"/>
    <lineage>
        <taxon>Bacteria</taxon>
        <taxon>Pseudomonadati</taxon>
        <taxon>Pseudomonadota</taxon>
        <taxon>Gammaproteobacteria</taxon>
        <taxon>Lysobacterales</taxon>
        <taxon>Rhodanobacteraceae</taxon>
        <taxon>Metallibacterium</taxon>
    </lineage>
</organism>
<feature type="site" description="Deprotonates C-terminal active site Cys" evidence="8">
    <location>
        <position position="27"/>
    </location>
</feature>
<dbReference type="GO" id="GO:0045454">
    <property type="term" value="P:cell redox homeostasis"/>
    <property type="evidence" value="ECO:0007669"/>
    <property type="project" value="TreeGrafter"/>
</dbReference>
<dbReference type="RefSeq" id="WP_081126531.1">
    <property type="nucleotide sequence ID" value="NZ_DAHXOC010000012.1"/>
</dbReference>
<dbReference type="Proteomes" id="UP000307749">
    <property type="component" value="Unassembled WGS sequence"/>
</dbReference>
<feature type="disulfide bond" description="Redox-active" evidence="9">
    <location>
        <begin position="33"/>
        <end position="36"/>
    </location>
</feature>
<comment type="caution">
    <text evidence="11">The sequence shown here is derived from an EMBL/GenBank/DDBJ whole genome shotgun (WGS) entry which is preliminary data.</text>
</comment>
<dbReference type="CDD" id="cd02947">
    <property type="entry name" value="TRX_family"/>
    <property type="match status" value="1"/>
</dbReference>
<dbReference type="SUPFAM" id="SSF52833">
    <property type="entry name" value="Thioredoxin-like"/>
    <property type="match status" value="1"/>
</dbReference>